<sequence>MYDSPNSIAQETAFAFAHYQSDSLSTAGAQVSIQDLCSTEGLLRKSNHTARDPRHSVEALPLQNPRETSSRTRDVHQSSPARAPHHTHMRSRSATTASPSPSFIISDHHRTRSASISGSTRGTKSSYTYPMTLPRGIFPRVKPVLSIATEIEETIGSFSPTSCPRQHLHDILETFVPPQRRRSSLRVVTTIARSGKSDSRESSPSSSLSPPLSPIPSICRTPSSYSESEYFPTAPSSAGPATPVHSAVSSPLVQTKVLRPILEALEDSSKFRVQTACASCGKFGSNYPCCPRCGEMWCSRACRLKSTGGKRHTCAKKT</sequence>
<evidence type="ECO:0000313" key="2">
    <source>
        <dbReference type="Proteomes" id="UP001148662"/>
    </source>
</evidence>
<keyword evidence="2" id="KW-1185">Reference proteome</keyword>
<proteinExistence type="predicted"/>
<reference evidence="1" key="1">
    <citation type="submission" date="2022-07" db="EMBL/GenBank/DDBJ databases">
        <title>Genome Sequence of Phlebia brevispora.</title>
        <authorList>
            <person name="Buettner E."/>
        </authorList>
    </citation>
    <scope>NUCLEOTIDE SEQUENCE</scope>
    <source>
        <strain evidence="1">MPL23</strain>
    </source>
</reference>
<gene>
    <name evidence="1" type="ORF">NM688_g5205</name>
</gene>
<protein>
    <submittedName>
        <fullName evidence="1">Uncharacterized protein</fullName>
    </submittedName>
</protein>
<name>A0ACC1SYZ5_9APHY</name>
<accession>A0ACC1SYZ5</accession>
<dbReference type="EMBL" id="JANHOG010000939">
    <property type="protein sequence ID" value="KAJ3549189.1"/>
    <property type="molecule type" value="Genomic_DNA"/>
</dbReference>
<comment type="caution">
    <text evidence="1">The sequence shown here is derived from an EMBL/GenBank/DDBJ whole genome shotgun (WGS) entry which is preliminary data.</text>
</comment>
<dbReference type="Proteomes" id="UP001148662">
    <property type="component" value="Unassembled WGS sequence"/>
</dbReference>
<organism evidence="1 2">
    <name type="scientific">Phlebia brevispora</name>
    <dbReference type="NCBI Taxonomy" id="194682"/>
    <lineage>
        <taxon>Eukaryota</taxon>
        <taxon>Fungi</taxon>
        <taxon>Dikarya</taxon>
        <taxon>Basidiomycota</taxon>
        <taxon>Agaricomycotina</taxon>
        <taxon>Agaricomycetes</taxon>
        <taxon>Polyporales</taxon>
        <taxon>Meruliaceae</taxon>
        <taxon>Phlebia</taxon>
    </lineage>
</organism>
<evidence type="ECO:0000313" key="1">
    <source>
        <dbReference type="EMBL" id="KAJ3549189.1"/>
    </source>
</evidence>